<dbReference type="SUPFAM" id="SSF52540">
    <property type="entry name" value="P-loop containing nucleoside triphosphate hydrolases"/>
    <property type="match status" value="1"/>
</dbReference>
<dbReference type="InterPro" id="IPR027417">
    <property type="entry name" value="P-loop_NTPase"/>
</dbReference>
<accession>A0A078M521</accession>
<keyword evidence="2" id="KW-0813">Transport</keyword>
<dbReference type="InterPro" id="IPR038729">
    <property type="entry name" value="Rad50/SbcC_AAA"/>
</dbReference>
<dbReference type="HOGENOM" id="CLU_079631_2_0_9"/>
<dbReference type="Pfam" id="PF13476">
    <property type="entry name" value="AAA_23"/>
    <property type="match status" value="1"/>
</dbReference>
<gene>
    <name evidence="9" type="primary">recF_2</name>
    <name evidence="9" type="ORF">BN1050_00614</name>
</gene>
<keyword evidence="3" id="KW-1003">Cell membrane</keyword>
<comment type="subcellular location">
    <subcellularLocation>
        <location evidence="1">Cell membrane</location>
        <topology evidence="1">Peripheral membrane protein</topology>
    </subcellularLocation>
</comment>
<sequence>MYLQHCRLEGERTQRFPFTIPSLAHFERLEFPTNVTFFVGENGSGKSTLLEGIADRCDFNTAGGGRNHLYEVHKAEAVMGEHLRLAWGQKVSRGFFLRAETFYQFAEQIDKLESPYKYAPYGGKSLLEQSHGESFLNLFMHKFSGKALYLLDEPEAALSPQRQLSLLRIMKDLEHEAQFIIATHSPILLGYPDATIYEFDETGINTVQYEQTMHYSITRRFLEAREIVLAQLFED</sequence>
<organism evidence="9">
    <name type="scientific">Metalysinibacillus saudimassiliensis</name>
    <dbReference type="NCBI Taxonomy" id="1461583"/>
    <lineage>
        <taxon>Bacteria</taxon>
        <taxon>Bacillati</taxon>
        <taxon>Bacillota</taxon>
        <taxon>Bacilli</taxon>
        <taxon>Bacillales</taxon>
        <taxon>Caryophanaceae</taxon>
        <taxon>Metalysinibacillus</taxon>
    </lineage>
</organism>
<evidence type="ECO:0000256" key="6">
    <source>
        <dbReference type="ARBA" id="ARBA00023065"/>
    </source>
</evidence>
<name>A0A078M521_9BACL</name>
<keyword evidence="6" id="KW-0406">Ion transport</keyword>
<protein>
    <submittedName>
        <fullName evidence="9">DNA replication and repair protein RecF</fullName>
    </submittedName>
</protein>
<dbReference type="GO" id="GO:0006302">
    <property type="term" value="P:double-strand break repair"/>
    <property type="evidence" value="ECO:0007669"/>
    <property type="project" value="InterPro"/>
</dbReference>
<dbReference type="PANTHER" id="PTHR42771">
    <property type="entry name" value="IRON(3+)-HYDROXAMATE IMPORT ATP-BINDING PROTEIN FHUC"/>
    <property type="match status" value="1"/>
</dbReference>
<dbReference type="InterPro" id="IPR003593">
    <property type="entry name" value="AAA+_ATPase"/>
</dbReference>
<proteinExistence type="predicted"/>
<dbReference type="PATRIC" id="fig|1461583.4.peg.586"/>
<keyword evidence="4" id="KW-0410">Iron transport</keyword>
<dbReference type="GO" id="GO:0016887">
    <property type="term" value="F:ATP hydrolysis activity"/>
    <property type="evidence" value="ECO:0007669"/>
    <property type="project" value="InterPro"/>
</dbReference>
<evidence type="ECO:0000256" key="2">
    <source>
        <dbReference type="ARBA" id="ARBA00022448"/>
    </source>
</evidence>
<dbReference type="PANTHER" id="PTHR42771:SF2">
    <property type="entry name" value="IRON(3+)-HYDROXAMATE IMPORT ATP-BINDING PROTEIN FHUC"/>
    <property type="match status" value="1"/>
</dbReference>
<evidence type="ECO:0000259" key="8">
    <source>
        <dbReference type="SMART" id="SM00382"/>
    </source>
</evidence>
<evidence type="ECO:0000256" key="3">
    <source>
        <dbReference type="ARBA" id="ARBA00022475"/>
    </source>
</evidence>
<evidence type="ECO:0000256" key="5">
    <source>
        <dbReference type="ARBA" id="ARBA00023004"/>
    </source>
</evidence>
<dbReference type="GO" id="GO:0005524">
    <property type="term" value="F:ATP binding"/>
    <property type="evidence" value="ECO:0007669"/>
    <property type="project" value="InterPro"/>
</dbReference>
<keyword evidence="5" id="KW-0408">Iron</keyword>
<dbReference type="AlphaFoldDB" id="A0A078M521"/>
<evidence type="ECO:0000256" key="1">
    <source>
        <dbReference type="ARBA" id="ARBA00004202"/>
    </source>
</evidence>
<keyword evidence="7" id="KW-0472">Membrane</keyword>
<feature type="domain" description="AAA+ ATPase" evidence="8">
    <location>
        <begin position="32"/>
        <end position="202"/>
    </location>
</feature>
<dbReference type="GO" id="GO:0006826">
    <property type="term" value="P:iron ion transport"/>
    <property type="evidence" value="ECO:0007669"/>
    <property type="project" value="UniProtKB-KW"/>
</dbReference>
<dbReference type="InterPro" id="IPR003959">
    <property type="entry name" value="ATPase_AAA_core"/>
</dbReference>
<reference evidence="9" key="1">
    <citation type="submission" date="2014-07" db="EMBL/GenBank/DDBJ databases">
        <authorList>
            <person name="Urmite Genomes Urmite Genomes"/>
        </authorList>
    </citation>
    <scope>NUCLEOTIDE SEQUENCE</scope>
    <source>
        <strain evidence="9">13S34_air</strain>
    </source>
</reference>
<dbReference type="GO" id="GO:0005886">
    <property type="term" value="C:plasma membrane"/>
    <property type="evidence" value="ECO:0007669"/>
    <property type="project" value="UniProtKB-SubCell"/>
</dbReference>
<evidence type="ECO:0000313" key="9">
    <source>
        <dbReference type="EMBL" id="CEA00447.1"/>
    </source>
</evidence>
<dbReference type="EMBL" id="LN483073">
    <property type="protein sequence ID" value="CEA00447.1"/>
    <property type="molecule type" value="Genomic_DNA"/>
</dbReference>
<dbReference type="Gene3D" id="3.40.50.300">
    <property type="entry name" value="P-loop containing nucleotide triphosphate hydrolases"/>
    <property type="match status" value="2"/>
</dbReference>
<evidence type="ECO:0000256" key="7">
    <source>
        <dbReference type="ARBA" id="ARBA00023136"/>
    </source>
</evidence>
<dbReference type="SMART" id="SM00382">
    <property type="entry name" value="AAA"/>
    <property type="match status" value="1"/>
</dbReference>
<evidence type="ECO:0000256" key="4">
    <source>
        <dbReference type="ARBA" id="ARBA00022496"/>
    </source>
</evidence>
<dbReference type="Pfam" id="PF13304">
    <property type="entry name" value="AAA_21"/>
    <property type="match status" value="1"/>
</dbReference>
<dbReference type="InterPro" id="IPR051535">
    <property type="entry name" value="Siderophore_ABC-ATPase"/>
</dbReference>